<proteinExistence type="predicted"/>
<protein>
    <submittedName>
        <fullName evidence="3">Serglycin</fullName>
    </submittedName>
</protein>
<name>A0A9W8C0S8_TRIRA</name>
<keyword evidence="2" id="KW-0732">Signal</keyword>
<dbReference type="EMBL" id="JAFHDT010000009">
    <property type="protein sequence ID" value="KAI7805286.1"/>
    <property type="molecule type" value="Genomic_DNA"/>
</dbReference>
<keyword evidence="4" id="KW-1185">Reference proteome</keyword>
<dbReference type="OrthoDB" id="9884289at2759"/>
<reference evidence="3" key="1">
    <citation type="submission" date="2021-02" db="EMBL/GenBank/DDBJ databases">
        <title>Comparative genomics reveals that relaxation of natural selection precedes convergent phenotypic evolution of cavefish.</title>
        <authorList>
            <person name="Peng Z."/>
        </authorList>
    </citation>
    <scope>NUCLEOTIDE SEQUENCE</scope>
    <source>
        <tissue evidence="3">Muscle</tissue>
    </source>
</reference>
<feature type="chain" id="PRO_5040928960" evidence="2">
    <location>
        <begin position="26"/>
        <end position="153"/>
    </location>
</feature>
<feature type="signal peptide" evidence="2">
    <location>
        <begin position="1"/>
        <end position="25"/>
    </location>
</feature>
<accession>A0A9W8C0S8</accession>
<organism evidence="3 4">
    <name type="scientific">Triplophysa rosa</name>
    <name type="common">Cave loach</name>
    <dbReference type="NCBI Taxonomy" id="992332"/>
    <lineage>
        <taxon>Eukaryota</taxon>
        <taxon>Metazoa</taxon>
        <taxon>Chordata</taxon>
        <taxon>Craniata</taxon>
        <taxon>Vertebrata</taxon>
        <taxon>Euteleostomi</taxon>
        <taxon>Actinopterygii</taxon>
        <taxon>Neopterygii</taxon>
        <taxon>Teleostei</taxon>
        <taxon>Ostariophysi</taxon>
        <taxon>Cypriniformes</taxon>
        <taxon>Nemacheilidae</taxon>
        <taxon>Triplophysa</taxon>
    </lineage>
</organism>
<dbReference type="Proteomes" id="UP001059041">
    <property type="component" value="Linkage Group LG9"/>
</dbReference>
<evidence type="ECO:0000313" key="4">
    <source>
        <dbReference type="Proteomes" id="UP001059041"/>
    </source>
</evidence>
<comment type="caution">
    <text evidence="3">The sequence shown here is derived from an EMBL/GenBank/DDBJ whole genome shotgun (WGS) entry which is preliminary data.</text>
</comment>
<dbReference type="AlphaFoldDB" id="A0A9W8C0S8"/>
<evidence type="ECO:0000256" key="2">
    <source>
        <dbReference type="SAM" id="SignalP"/>
    </source>
</evidence>
<dbReference type="Pfam" id="PF04360">
    <property type="entry name" value="Serglycin"/>
    <property type="match status" value="1"/>
</dbReference>
<evidence type="ECO:0000313" key="3">
    <source>
        <dbReference type="EMBL" id="KAI7805286.1"/>
    </source>
</evidence>
<sequence>MQFYRRITLALAIICLFGHSGFVSSGAPTKGRYTWVKCKPEDQNANCVTQMGPLVPLEGKSPRLPRSAVKDIFPVSTEEITPEMEEQSGEGSGNSDTMIFLRDGPEQELNTNEKETTTAWIEASGDIDYSNFVFPEKIDELSEGDLKDENMIP</sequence>
<gene>
    <name evidence="3" type="ORF">IRJ41_003939</name>
</gene>
<feature type="region of interest" description="Disordered" evidence="1">
    <location>
        <begin position="76"/>
        <end position="114"/>
    </location>
</feature>
<evidence type="ECO:0000256" key="1">
    <source>
        <dbReference type="SAM" id="MobiDB-lite"/>
    </source>
</evidence>
<dbReference type="InterPro" id="IPR007455">
    <property type="entry name" value="Serglycin"/>
</dbReference>